<proteinExistence type="inferred from homology"/>
<evidence type="ECO:0000313" key="6">
    <source>
        <dbReference type="Proteomes" id="UP000281343"/>
    </source>
</evidence>
<protein>
    <submittedName>
        <fullName evidence="5">Lytic transglycosylase domain-containing protein</fullName>
    </submittedName>
</protein>
<comment type="similarity">
    <text evidence="1">Belongs to the transglycosylase Slt family.</text>
</comment>
<dbReference type="Pfam" id="PF01464">
    <property type="entry name" value="SLT"/>
    <property type="match status" value="1"/>
</dbReference>
<keyword evidence="3" id="KW-0732">Signal</keyword>
<dbReference type="RefSeq" id="WP_121896630.1">
    <property type="nucleotide sequence ID" value="NZ_RCNT01000001.1"/>
</dbReference>
<organism evidence="5 6">
    <name type="scientific">Rhodophyticola porphyridii</name>
    <dbReference type="NCBI Taxonomy" id="1852017"/>
    <lineage>
        <taxon>Bacteria</taxon>
        <taxon>Pseudomonadati</taxon>
        <taxon>Pseudomonadota</taxon>
        <taxon>Alphaproteobacteria</taxon>
        <taxon>Rhodobacterales</taxon>
        <taxon>Roseobacteraceae</taxon>
        <taxon>Rhodophyticola</taxon>
    </lineage>
</organism>
<accession>A0A3L9Y5P0</accession>
<dbReference type="Proteomes" id="UP000281343">
    <property type="component" value="Unassembled WGS sequence"/>
</dbReference>
<evidence type="ECO:0000313" key="5">
    <source>
        <dbReference type="EMBL" id="RMA44041.1"/>
    </source>
</evidence>
<dbReference type="SUPFAM" id="SSF53955">
    <property type="entry name" value="Lysozyme-like"/>
    <property type="match status" value="1"/>
</dbReference>
<evidence type="ECO:0000256" key="1">
    <source>
        <dbReference type="ARBA" id="ARBA00007734"/>
    </source>
</evidence>
<evidence type="ECO:0000256" key="2">
    <source>
        <dbReference type="ARBA" id="ARBA00009387"/>
    </source>
</evidence>
<sequence>MRMIVLVVVCMLAAPGAMPVWAQSADPPPFPEFTFRRVTPPAPGHTGPRITIQIEPQATPAAAPAPTPPDGAALAVPNGVEWFWAEVPADMSAGAGRFQAALEHLSLSPETAGLGIPRLEQLRALSGTHGADILRATVGTPVSPALVLAVMSVESSGATDAVSHAGAQGLMQLIPATADRFGVEDAFDSTQNIVGGVAYLAWLMEEFDRDPVLVLAAYNAGEGAVRGAGGVPDYAETRRYVPKVLATWAVTRMLCLTPPDLISDGCVFETMTGG</sequence>
<feature type="domain" description="Transglycosylase SLT" evidence="4">
    <location>
        <begin position="140"/>
        <end position="228"/>
    </location>
</feature>
<evidence type="ECO:0000256" key="3">
    <source>
        <dbReference type="SAM" id="SignalP"/>
    </source>
</evidence>
<dbReference type="Gene3D" id="1.10.530.10">
    <property type="match status" value="1"/>
</dbReference>
<dbReference type="EMBL" id="RCNT01000001">
    <property type="protein sequence ID" value="RMA44041.1"/>
    <property type="molecule type" value="Genomic_DNA"/>
</dbReference>
<feature type="chain" id="PRO_5017959984" evidence="3">
    <location>
        <begin position="23"/>
        <end position="274"/>
    </location>
</feature>
<dbReference type="AlphaFoldDB" id="A0A3L9Y5P0"/>
<dbReference type="InterPro" id="IPR023346">
    <property type="entry name" value="Lysozyme-like_dom_sf"/>
</dbReference>
<comment type="similarity">
    <text evidence="2">Belongs to the virb1 family.</text>
</comment>
<reference evidence="5 6" key="1">
    <citation type="submission" date="2018-10" db="EMBL/GenBank/DDBJ databases">
        <authorList>
            <person name="Jung H.S."/>
            <person name="Jeon C.O."/>
        </authorList>
    </citation>
    <scope>NUCLEOTIDE SEQUENCE [LARGE SCALE GENOMIC DNA]</scope>
    <source>
        <strain evidence="5 6">MA-7-27</strain>
    </source>
</reference>
<dbReference type="CDD" id="cd00254">
    <property type="entry name" value="LT-like"/>
    <property type="match status" value="1"/>
</dbReference>
<dbReference type="PANTHER" id="PTHR37423">
    <property type="entry name" value="SOLUBLE LYTIC MUREIN TRANSGLYCOSYLASE-RELATED"/>
    <property type="match status" value="1"/>
</dbReference>
<dbReference type="PANTHER" id="PTHR37423:SF2">
    <property type="entry name" value="MEMBRANE-BOUND LYTIC MUREIN TRANSGLYCOSYLASE C"/>
    <property type="match status" value="1"/>
</dbReference>
<comment type="caution">
    <text evidence="5">The sequence shown here is derived from an EMBL/GenBank/DDBJ whole genome shotgun (WGS) entry which is preliminary data.</text>
</comment>
<dbReference type="InterPro" id="IPR008258">
    <property type="entry name" value="Transglycosylase_SLT_dom_1"/>
</dbReference>
<evidence type="ECO:0000259" key="4">
    <source>
        <dbReference type="Pfam" id="PF01464"/>
    </source>
</evidence>
<dbReference type="OrthoDB" id="9815002at2"/>
<keyword evidence="6" id="KW-1185">Reference proteome</keyword>
<gene>
    <name evidence="5" type="ORF">D9R08_03795</name>
</gene>
<name>A0A3L9Y5P0_9RHOB</name>
<feature type="signal peptide" evidence="3">
    <location>
        <begin position="1"/>
        <end position="22"/>
    </location>
</feature>